<keyword evidence="3" id="KW-1185">Reference proteome</keyword>
<protein>
    <submittedName>
        <fullName evidence="2">Uncharacterized protein</fullName>
    </submittedName>
</protein>
<feature type="region of interest" description="Disordered" evidence="1">
    <location>
        <begin position="90"/>
        <end position="112"/>
    </location>
</feature>
<name>A0ABS8WTW2_DATST</name>
<organism evidence="2 3">
    <name type="scientific">Datura stramonium</name>
    <name type="common">Jimsonweed</name>
    <name type="synonym">Common thornapple</name>
    <dbReference type="NCBI Taxonomy" id="4076"/>
    <lineage>
        <taxon>Eukaryota</taxon>
        <taxon>Viridiplantae</taxon>
        <taxon>Streptophyta</taxon>
        <taxon>Embryophyta</taxon>
        <taxon>Tracheophyta</taxon>
        <taxon>Spermatophyta</taxon>
        <taxon>Magnoliopsida</taxon>
        <taxon>eudicotyledons</taxon>
        <taxon>Gunneridae</taxon>
        <taxon>Pentapetalae</taxon>
        <taxon>asterids</taxon>
        <taxon>lamiids</taxon>
        <taxon>Solanales</taxon>
        <taxon>Solanaceae</taxon>
        <taxon>Solanoideae</taxon>
        <taxon>Datureae</taxon>
        <taxon>Datura</taxon>
    </lineage>
</organism>
<evidence type="ECO:0000256" key="1">
    <source>
        <dbReference type="SAM" id="MobiDB-lite"/>
    </source>
</evidence>
<comment type="caution">
    <text evidence="2">The sequence shown here is derived from an EMBL/GenBank/DDBJ whole genome shotgun (WGS) entry which is preliminary data.</text>
</comment>
<evidence type="ECO:0000313" key="3">
    <source>
        <dbReference type="Proteomes" id="UP000823775"/>
    </source>
</evidence>
<evidence type="ECO:0000313" key="2">
    <source>
        <dbReference type="EMBL" id="MCE3215306.1"/>
    </source>
</evidence>
<dbReference type="Proteomes" id="UP000823775">
    <property type="component" value="Unassembled WGS sequence"/>
</dbReference>
<reference evidence="2 3" key="1">
    <citation type="journal article" date="2021" name="BMC Genomics">
        <title>Datura genome reveals duplications of psychoactive alkaloid biosynthetic genes and high mutation rate following tissue culture.</title>
        <authorList>
            <person name="Rajewski A."/>
            <person name="Carter-House D."/>
            <person name="Stajich J."/>
            <person name="Litt A."/>
        </authorList>
    </citation>
    <scope>NUCLEOTIDE SEQUENCE [LARGE SCALE GENOMIC DNA]</scope>
    <source>
        <strain evidence="2">AR-01</strain>
    </source>
</reference>
<sequence length="112" mass="12238">KHLLVKESDTMILGEVSQADQIKHRLNRTKLSATARSPDRAACRSNRYRRVAVTTSADQAAAVVMPQANQTVTDQVATTMSLVDQVAPTPSMDHAIHTNTDESHHSSNSETE</sequence>
<feature type="non-terminal residue" evidence="2">
    <location>
        <position position="1"/>
    </location>
</feature>
<accession>A0ABS8WTW2</accession>
<dbReference type="EMBL" id="JACEIK010010725">
    <property type="protein sequence ID" value="MCE3215306.1"/>
    <property type="molecule type" value="Genomic_DNA"/>
</dbReference>
<gene>
    <name evidence="2" type="ORF">HAX54_001806</name>
</gene>
<feature type="compositionally biased region" description="Basic and acidic residues" evidence="1">
    <location>
        <begin position="94"/>
        <end position="112"/>
    </location>
</feature>
<proteinExistence type="predicted"/>